<dbReference type="EMBL" id="WBNK01001168">
    <property type="protein sequence ID" value="NXX96748.1"/>
    <property type="molecule type" value="Genomic_DNA"/>
</dbReference>
<evidence type="ECO:0000256" key="15">
    <source>
        <dbReference type="PIRSR" id="PIRSR613273-3"/>
    </source>
</evidence>
<feature type="disulfide bond" evidence="15">
    <location>
        <begin position="488"/>
        <end position="513"/>
    </location>
</feature>
<evidence type="ECO:0000256" key="18">
    <source>
        <dbReference type="SAM" id="SignalP"/>
    </source>
</evidence>
<dbReference type="Pfam" id="PF00090">
    <property type="entry name" value="TSP_1"/>
    <property type="match status" value="1"/>
</dbReference>
<gene>
    <name evidence="20" type="primary">Adamts19</name>
    <name evidence="20" type="ORF">CENBEN_R09831</name>
</gene>
<dbReference type="GO" id="GO:0006508">
    <property type="term" value="P:proteolysis"/>
    <property type="evidence" value="ECO:0007669"/>
    <property type="project" value="UniProtKB-KW"/>
</dbReference>
<dbReference type="SUPFAM" id="SSF82895">
    <property type="entry name" value="TSP-1 type 1 repeat"/>
    <property type="match status" value="1"/>
</dbReference>
<keyword evidence="7" id="KW-0677">Repeat</keyword>
<dbReference type="Pfam" id="PF01562">
    <property type="entry name" value="Pep_M12B_propep"/>
    <property type="match status" value="1"/>
</dbReference>
<comment type="caution">
    <text evidence="20">The sequence shown here is derived from an EMBL/GenBank/DDBJ whole genome shotgun (WGS) entry which is preliminary data.</text>
</comment>
<dbReference type="InterPro" id="IPR002870">
    <property type="entry name" value="Peptidase_M12B_N"/>
</dbReference>
<feature type="disulfide bond" evidence="15">
    <location>
        <begin position="630"/>
        <end position="639"/>
    </location>
</feature>
<name>A0A852M403_9AVES</name>
<dbReference type="PROSITE" id="PS50092">
    <property type="entry name" value="TSP1"/>
    <property type="match status" value="1"/>
</dbReference>
<dbReference type="InterPro" id="IPR041645">
    <property type="entry name" value="ADAMTS_CR_2"/>
</dbReference>
<reference evidence="20 21" key="1">
    <citation type="submission" date="2020-02" db="EMBL/GenBank/DDBJ databases">
        <title>Bird 10,000 Genomes (B10K) Project - Family phase.</title>
        <authorList>
            <person name="Zhang G."/>
        </authorList>
    </citation>
    <scope>NUCLEOTIDE SEQUENCE [LARGE SCALE GENOMIC DNA]</scope>
    <source>
        <strain evidence="20">B10K-DU-017-21</strain>
    </source>
</reference>
<dbReference type="InterPro" id="IPR024079">
    <property type="entry name" value="MetalloPept_cat_dom_sf"/>
</dbReference>
<evidence type="ECO:0000256" key="5">
    <source>
        <dbReference type="ARBA" id="ARBA00022723"/>
    </source>
</evidence>
<feature type="compositionally biased region" description="Polar residues" evidence="17">
    <location>
        <begin position="66"/>
        <end position="81"/>
    </location>
</feature>
<feature type="disulfide bond" evidence="15">
    <location>
        <begin position="584"/>
        <end position="595"/>
    </location>
</feature>
<organism evidence="20 21">
    <name type="scientific">Centropus bengalensis</name>
    <name type="common">lesser coucal</name>
    <dbReference type="NCBI Taxonomy" id="1463675"/>
    <lineage>
        <taxon>Eukaryota</taxon>
        <taxon>Metazoa</taxon>
        <taxon>Chordata</taxon>
        <taxon>Craniata</taxon>
        <taxon>Vertebrata</taxon>
        <taxon>Euteleostomi</taxon>
        <taxon>Archelosauria</taxon>
        <taxon>Archosauria</taxon>
        <taxon>Dinosauria</taxon>
        <taxon>Saurischia</taxon>
        <taxon>Theropoda</taxon>
        <taxon>Coelurosauria</taxon>
        <taxon>Aves</taxon>
        <taxon>Neognathae</taxon>
        <taxon>Neoaves</taxon>
        <taxon>Otidimorphae</taxon>
        <taxon>Cuculiformes</taxon>
        <taxon>Centropidae</taxon>
        <taxon>Centropus</taxon>
    </lineage>
</organism>
<keyword evidence="9 14" id="KW-0862">Zinc</keyword>
<dbReference type="PROSITE" id="PS50215">
    <property type="entry name" value="ADAM_MEPRO"/>
    <property type="match status" value="1"/>
</dbReference>
<dbReference type="Gene3D" id="3.40.1620.60">
    <property type="match status" value="1"/>
</dbReference>
<evidence type="ECO:0000256" key="17">
    <source>
        <dbReference type="SAM" id="MobiDB-lite"/>
    </source>
</evidence>
<proteinExistence type="predicted"/>
<feature type="binding site" evidence="14">
    <location>
        <position position="317"/>
    </location>
    <ligand>
        <name>Ca(2+)</name>
        <dbReference type="ChEBI" id="CHEBI:29108"/>
        <label>1</label>
    </ligand>
</feature>
<feature type="binding site" evidence="14 16">
    <location>
        <position position="481"/>
    </location>
    <ligand>
        <name>Zn(2+)</name>
        <dbReference type="ChEBI" id="CHEBI:29105"/>
        <note>catalytic</note>
    </ligand>
</feature>
<feature type="active site" evidence="13 16">
    <location>
        <position position="472"/>
    </location>
</feature>
<protein>
    <submittedName>
        <fullName evidence="20">ATS19 metalloproteinase</fullName>
    </submittedName>
</protein>
<feature type="disulfide bond" evidence="15">
    <location>
        <begin position="558"/>
        <end position="590"/>
    </location>
</feature>
<dbReference type="InterPro" id="IPR050439">
    <property type="entry name" value="ADAMTS_ADAMTS-like"/>
</dbReference>
<dbReference type="InterPro" id="IPR013273">
    <property type="entry name" value="ADAMTS/ADAMTS-like"/>
</dbReference>
<dbReference type="PRINTS" id="PR01857">
    <property type="entry name" value="ADAMTSFAMILY"/>
</dbReference>
<feature type="signal peptide" evidence="18">
    <location>
        <begin position="1"/>
        <end position="22"/>
    </location>
</feature>
<dbReference type="SMART" id="SM00209">
    <property type="entry name" value="TSP1"/>
    <property type="match status" value="1"/>
</dbReference>
<accession>A0A852M403</accession>
<feature type="region of interest" description="Disordered" evidence="17">
    <location>
        <begin position="50"/>
        <end position="157"/>
    </location>
</feature>
<feature type="binding site" evidence="14">
    <location>
        <position position="317"/>
    </location>
    <ligand>
        <name>Ca(2+)</name>
        <dbReference type="ChEBI" id="CHEBI:29108"/>
        <label>2</label>
    </ligand>
</feature>
<feature type="disulfide bond" evidence="15">
    <location>
        <begin position="430"/>
        <end position="437"/>
    </location>
</feature>
<sequence>WGPWGRFLAGTVCCCVLHSLKASAGLPTGLHPSEGTEEWEIVFPTLWSRGQQEPVGGSGGGGGCSTDPSCGNQTSTLSVLITPSPAAGNSREVRSVSSSVEGQTQTVGEAAEEEDNEDEYESQEFYHWSPLPQGSGAASQLPPPPSPPPPPPAEDGDEVLLRIPAFARELYLLLKRDSRFLAPGFAVEERLGGEGKSPPGATQSQPERACYFSGAVLRYPGSFASFSTCGGLYRSLGVNKFEFLILKIHLWNTFLSEGEHVYMEENKISGTANSNSRSSLFSTFYFTDKRKSKNQKVSESGRGKRYSYKLPQEYNIETVVVADPAMVSYHGTDAARRFILTILNMVFNLFQHKSLGLQVNLRVTKLVLLHETPADMYIGHHGEKMLESFCKWQHEEFGKKNDIHLEMSTSWGEDMSSVDAAILITRKDFCVHKDEPCDTVGIAYLSGMCSEKRKCVIAEDNGLNLAFTIAHEMGHNMGINHDNDHPSCADGLHIMSGEWIKGQNLGDVSWSQCSREDLERFLRGFSPLSAHQFELFNVFVFSMDFVLICVFLFQHVICTGLWCKVESEKECKTKLDPPMDGTDCETGKWCKAGECINRTSFVDHKEGEWSAWSTCSRTCNTGISSRQRRCPGSGLEGECHGPTMQYRVCDNPSCPAGVPAFRDWQCQAFSLRSSYHKHVHQWQAVINEGKYKPFSWFLSSTYMAYSLLVLMSIMKDMLHSLLPQKYGCDGILGSLAREDHCGVCNGNGKSCKVIKGDFNHTRGAG</sequence>
<comment type="subcellular location">
    <subcellularLocation>
        <location evidence="1">Secreted</location>
        <location evidence="1">Extracellular space</location>
        <location evidence="1">Extracellular matrix</location>
    </subcellularLocation>
</comment>
<dbReference type="InterPro" id="IPR001590">
    <property type="entry name" value="Peptidase_M12B"/>
</dbReference>
<dbReference type="Pfam" id="PF17771">
    <property type="entry name" value="ADAMTS_CR_2"/>
    <property type="match status" value="1"/>
</dbReference>
<dbReference type="GO" id="GO:0046872">
    <property type="term" value="F:metal ion binding"/>
    <property type="evidence" value="ECO:0007669"/>
    <property type="project" value="UniProtKB-KW"/>
</dbReference>
<feature type="compositionally biased region" description="Acidic residues" evidence="17">
    <location>
        <begin position="110"/>
        <end position="122"/>
    </location>
</feature>
<keyword evidence="2" id="KW-0964">Secreted</keyword>
<dbReference type="InterPro" id="IPR036383">
    <property type="entry name" value="TSP1_rpt_sf"/>
</dbReference>
<keyword evidence="21" id="KW-1185">Reference proteome</keyword>
<feature type="disulfide bond" evidence="15">
    <location>
        <begin position="619"/>
        <end position="654"/>
    </location>
</feature>
<feature type="chain" id="PRO_5032737293" evidence="18">
    <location>
        <begin position="23"/>
        <end position="765"/>
    </location>
</feature>
<keyword evidence="11 15" id="KW-1015">Disulfide bond</keyword>
<comment type="cofactor">
    <cofactor evidence="14">
        <name>Zn(2+)</name>
        <dbReference type="ChEBI" id="CHEBI:29105"/>
    </cofactor>
    <text evidence="14">Binds 1 zinc ion per subunit.</text>
</comment>
<dbReference type="GO" id="GO:0004222">
    <property type="term" value="F:metalloendopeptidase activity"/>
    <property type="evidence" value="ECO:0007669"/>
    <property type="project" value="InterPro"/>
</dbReference>
<keyword evidence="6 18" id="KW-0732">Signal</keyword>
<evidence type="ECO:0000256" key="11">
    <source>
        <dbReference type="ARBA" id="ARBA00023157"/>
    </source>
</evidence>
<keyword evidence="14" id="KW-0106">Calcium</keyword>
<feature type="disulfide bond" evidence="15">
    <location>
        <begin position="390"/>
        <end position="455"/>
    </location>
</feature>
<feature type="domain" description="Peptidase M12B" evidence="19">
    <location>
        <begin position="314"/>
        <end position="534"/>
    </location>
</feature>
<evidence type="ECO:0000256" key="8">
    <source>
        <dbReference type="ARBA" id="ARBA00022801"/>
    </source>
</evidence>
<dbReference type="Gene3D" id="3.40.390.10">
    <property type="entry name" value="Collagenase (Catalytic Domain)"/>
    <property type="match status" value="1"/>
</dbReference>
<dbReference type="InterPro" id="IPR000884">
    <property type="entry name" value="TSP1_rpt"/>
</dbReference>
<evidence type="ECO:0000256" key="10">
    <source>
        <dbReference type="ARBA" id="ARBA00023049"/>
    </source>
</evidence>
<evidence type="ECO:0000256" key="6">
    <source>
        <dbReference type="ARBA" id="ARBA00022729"/>
    </source>
</evidence>
<feature type="non-terminal residue" evidence="20">
    <location>
        <position position="1"/>
    </location>
</feature>
<evidence type="ECO:0000256" key="7">
    <source>
        <dbReference type="ARBA" id="ARBA00022737"/>
    </source>
</evidence>
<dbReference type="GO" id="GO:0031012">
    <property type="term" value="C:extracellular matrix"/>
    <property type="evidence" value="ECO:0007669"/>
    <property type="project" value="TreeGrafter"/>
</dbReference>
<evidence type="ECO:0000256" key="1">
    <source>
        <dbReference type="ARBA" id="ARBA00004498"/>
    </source>
</evidence>
<dbReference type="FunFam" id="3.40.390.10:FF:000001">
    <property type="entry name" value="A disintegrin and metalloproteinase with thrombospondin motifs 1"/>
    <property type="match status" value="1"/>
</dbReference>
<evidence type="ECO:0000256" key="16">
    <source>
        <dbReference type="PROSITE-ProRule" id="PRU00276"/>
    </source>
</evidence>
<dbReference type="Proteomes" id="UP000632886">
    <property type="component" value="Unassembled WGS sequence"/>
</dbReference>
<dbReference type="Pfam" id="PF01421">
    <property type="entry name" value="Reprolysin"/>
    <property type="match status" value="1"/>
</dbReference>
<keyword evidence="8" id="KW-0378">Hydrolase</keyword>
<feature type="binding site" evidence="14">
    <location>
        <position position="402"/>
    </location>
    <ligand>
        <name>Ca(2+)</name>
        <dbReference type="ChEBI" id="CHEBI:29108"/>
        <label>2</label>
    </ligand>
</feature>
<feature type="compositionally biased region" description="Pro residues" evidence="17">
    <location>
        <begin position="141"/>
        <end position="153"/>
    </location>
</feature>
<feature type="disulfide bond" evidence="15">
    <location>
        <begin position="549"/>
        <end position="571"/>
    </location>
</feature>
<evidence type="ECO:0000313" key="20">
    <source>
        <dbReference type="EMBL" id="NXX96748.1"/>
    </source>
</evidence>
<evidence type="ECO:0000256" key="4">
    <source>
        <dbReference type="ARBA" id="ARBA00022670"/>
    </source>
</evidence>
<dbReference type="PANTHER" id="PTHR13723">
    <property type="entry name" value="ADAMTS A DISINTEGRIN AND METALLOPROTEASE WITH THROMBOSPONDIN MOTIFS PROTEASE"/>
    <property type="match status" value="1"/>
</dbReference>
<dbReference type="AlphaFoldDB" id="A0A852M403"/>
<dbReference type="CDD" id="cd04273">
    <property type="entry name" value="ZnMc_ADAMTS_like"/>
    <property type="match status" value="1"/>
</dbReference>
<dbReference type="Gene3D" id="2.20.100.10">
    <property type="entry name" value="Thrombospondin type-1 (TSP1) repeat"/>
    <property type="match status" value="1"/>
</dbReference>
<evidence type="ECO:0000256" key="14">
    <source>
        <dbReference type="PIRSR" id="PIRSR613273-2"/>
    </source>
</evidence>
<keyword evidence="5 14" id="KW-0479">Metal-binding</keyword>
<evidence type="ECO:0000256" key="3">
    <source>
        <dbReference type="ARBA" id="ARBA00022530"/>
    </source>
</evidence>
<feature type="disulfide bond" evidence="15">
    <location>
        <begin position="615"/>
        <end position="649"/>
    </location>
</feature>
<feature type="binding site" evidence="14 16">
    <location>
        <position position="475"/>
    </location>
    <ligand>
        <name>Zn(2+)</name>
        <dbReference type="ChEBI" id="CHEBI:29105"/>
        <note>catalytic</note>
    </ligand>
</feature>
<dbReference type="SUPFAM" id="SSF55486">
    <property type="entry name" value="Metalloproteases ('zincins'), catalytic domain"/>
    <property type="match status" value="1"/>
</dbReference>
<feature type="binding site" evidence="14">
    <location>
        <position position="402"/>
    </location>
    <ligand>
        <name>Ca(2+)</name>
        <dbReference type="ChEBI" id="CHEBI:29108"/>
        <label>1</label>
    </ligand>
</feature>
<dbReference type="GO" id="GO:0030198">
    <property type="term" value="P:extracellular matrix organization"/>
    <property type="evidence" value="ECO:0007669"/>
    <property type="project" value="InterPro"/>
</dbReference>
<evidence type="ECO:0000313" key="21">
    <source>
        <dbReference type="Proteomes" id="UP000632886"/>
    </source>
</evidence>
<evidence type="ECO:0000256" key="2">
    <source>
        <dbReference type="ARBA" id="ARBA00022525"/>
    </source>
</evidence>
<keyword evidence="12" id="KW-0325">Glycoprotein</keyword>
<evidence type="ECO:0000256" key="9">
    <source>
        <dbReference type="ARBA" id="ARBA00022833"/>
    </source>
</evidence>
<dbReference type="PANTHER" id="PTHR13723:SF197">
    <property type="entry name" value="A DISINTEGRIN AND METALLOPROTEINASE WITH THROMBOSPONDIN MOTIFS 19"/>
    <property type="match status" value="1"/>
</dbReference>
<evidence type="ECO:0000256" key="13">
    <source>
        <dbReference type="PIRSR" id="PIRSR613273-1"/>
    </source>
</evidence>
<feature type="binding site" evidence="14 16">
    <location>
        <position position="471"/>
    </location>
    <ligand>
        <name>Zn(2+)</name>
        <dbReference type="ChEBI" id="CHEBI:29105"/>
        <note>catalytic</note>
    </ligand>
</feature>
<evidence type="ECO:0000256" key="12">
    <source>
        <dbReference type="ARBA" id="ARBA00023180"/>
    </source>
</evidence>
<keyword evidence="3" id="KW-0272">Extracellular matrix</keyword>
<evidence type="ECO:0000259" key="19">
    <source>
        <dbReference type="PROSITE" id="PS50215"/>
    </source>
</evidence>
<keyword evidence="4" id="KW-0645">Protease</keyword>
<feature type="non-terminal residue" evidence="20">
    <location>
        <position position="765"/>
    </location>
</feature>
<feature type="binding site" evidence="14">
    <location>
        <position position="419"/>
    </location>
    <ligand>
        <name>Ca(2+)</name>
        <dbReference type="ChEBI" id="CHEBI:29108"/>
        <label>1</label>
    </ligand>
</feature>
<comment type="caution">
    <text evidence="16">Lacks conserved residue(s) required for the propagation of feature annotation.</text>
</comment>
<keyword evidence="10" id="KW-0482">Metalloprotease</keyword>